<dbReference type="SUPFAM" id="SSF57701">
    <property type="entry name" value="Zn2/Cys6 DNA-binding domain"/>
    <property type="match status" value="1"/>
</dbReference>
<dbReference type="EMBL" id="JAPQKT010000009">
    <property type="protein sequence ID" value="KAJ5222181.1"/>
    <property type="molecule type" value="Genomic_DNA"/>
</dbReference>
<reference evidence="9" key="1">
    <citation type="submission" date="2022-11" db="EMBL/GenBank/DDBJ databases">
        <authorList>
            <person name="Petersen C."/>
        </authorList>
    </citation>
    <scope>NUCLEOTIDE SEQUENCE</scope>
    <source>
        <strain evidence="9">IBT 23319</strain>
    </source>
</reference>
<reference evidence="9" key="2">
    <citation type="journal article" date="2023" name="IMA Fungus">
        <title>Comparative genomic study of the Penicillium genus elucidates a diverse pangenome and 15 lateral gene transfer events.</title>
        <authorList>
            <person name="Petersen C."/>
            <person name="Sorensen T."/>
            <person name="Nielsen M.R."/>
            <person name="Sondergaard T.E."/>
            <person name="Sorensen J.L."/>
            <person name="Fitzpatrick D.A."/>
            <person name="Frisvad J.C."/>
            <person name="Nielsen K.L."/>
        </authorList>
    </citation>
    <scope>NUCLEOTIDE SEQUENCE</scope>
    <source>
        <strain evidence="9">IBT 23319</strain>
    </source>
</reference>
<accession>A0A9W9NLF7</accession>
<dbReference type="PROSITE" id="PS00463">
    <property type="entry name" value="ZN2_CY6_FUNGAL_1"/>
    <property type="match status" value="1"/>
</dbReference>
<evidence type="ECO:0000313" key="9">
    <source>
        <dbReference type="EMBL" id="KAJ5222181.1"/>
    </source>
</evidence>
<protein>
    <submittedName>
        <fullName evidence="9">C6 zinc finger domain protein</fullName>
    </submittedName>
</protein>
<dbReference type="OrthoDB" id="1919336at2759"/>
<dbReference type="AlphaFoldDB" id="A0A9W9NLF7"/>
<feature type="compositionally biased region" description="Basic and acidic residues" evidence="6">
    <location>
        <begin position="80"/>
        <end position="90"/>
    </location>
</feature>
<keyword evidence="7" id="KW-0812">Transmembrane</keyword>
<feature type="region of interest" description="Disordered" evidence="6">
    <location>
        <begin position="61"/>
        <end position="92"/>
    </location>
</feature>
<dbReference type="GO" id="GO:0000981">
    <property type="term" value="F:DNA-binding transcription factor activity, RNA polymerase II-specific"/>
    <property type="evidence" value="ECO:0007669"/>
    <property type="project" value="InterPro"/>
</dbReference>
<keyword evidence="3" id="KW-0238">DNA-binding</keyword>
<evidence type="ECO:0000256" key="4">
    <source>
        <dbReference type="ARBA" id="ARBA00023163"/>
    </source>
</evidence>
<dbReference type="GO" id="GO:0008270">
    <property type="term" value="F:zinc ion binding"/>
    <property type="evidence" value="ECO:0007669"/>
    <property type="project" value="InterPro"/>
</dbReference>
<dbReference type="PANTHER" id="PTHR37534:SF46">
    <property type="entry name" value="ZN(II)2CYS6 TRANSCRIPTION FACTOR (EUROFUNG)"/>
    <property type="match status" value="1"/>
</dbReference>
<evidence type="ECO:0000256" key="7">
    <source>
        <dbReference type="SAM" id="Phobius"/>
    </source>
</evidence>
<evidence type="ECO:0000256" key="5">
    <source>
        <dbReference type="ARBA" id="ARBA00023242"/>
    </source>
</evidence>
<dbReference type="Pfam" id="PF11951">
    <property type="entry name" value="Fungal_trans_2"/>
    <property type="match status" value="1"/>
</dbReference>
<feature type="compositionally biased region" description="Polar residues" evidence="6">
    <location>
        <begin position="61"/>
        <end position="79"/>
    </location>
</feature>
<evidence type="ECO:0000256" key="3">
    <source>
        <dbReference type="ARBA" id="ARBA00023125"/>
    </source>
</evidence>
<dbReference type="Pfam" id="PF00172">
    <property type="entry name" value="Zn_clus"/>
    <property type="match status" value="1"/>
</dbReference>
<feature type="region of interest" description="Disordered" evidence="6">
    <location>
        <begin position="1"/>
        <end position="21"/>
    </location>
</feature>
<dbReference type="InterPro" id="IPR036864">
    <property type="entry name" value="Zn2-C6_fun-type_DNA-bd_sf"/>
</dbReference>
<keyword evidence="5" id="KW-0539">Nucleus</keyword>
<sequence>MAENEMARRSPTTYRPARRRPAHLRTKTGCLTCRKRKKKCDESLPQCLNCTKQRRTCLWQTPEQSPVSPDEQLNGSTGRDSSEVISKETIEPTQEPFRWSSNSVLSLCHLPLGYSPAITPDSGPLFDFLRSTFLPQLIHPATNENVTDGLNRETTILALSHPFCMHALLACSGAEMPTGIENFRQLARFHYTQAVAGLRGALNDNNLERQWVVSMLTIMMLCIYEVMIFYRLLDFRDSLTFIQRAKPNGSLGVEIHLAGAARLIAFYSGKSPKKCYDDQTPSSESRMHRLVRESFIFHVATSLPFHHQSDSHHVEIENALFLAEQAISRYFRPGLISHFDSPVLAFPPQLFRSIYTVYRLHQFSRKQHVGIEKRRDLDQDLQQWDELIKEQSYVLIKTNSSPGGNCDTIDPSKMEDQLKNCSMGPKLYILGCRLLLRSRAEQSQLTPAMDELLSEGIGLVRQLQPDQDYYADYYCWPLLAIGMHLKSPIDRQLLLRQVWAFWTATNNRTMRRLADMLELFWR</sequence>
<evidence type="ECO:0000256" key="1">
    <source>
        <dbReference type="ARBA" id="ARBA00004123"/>
    </source>
</evidence>
<dbReference type="PROSITE" id="PS50048">
    <property type="entry name" value="ZN2_CY6_FUNGAL_2"/>
    <property type="match status" value="1"/>
</dbReference>
<comment type="subcellular location">
    <subcellularLocation>
        <location evidence="1">Nucleus</location>
    </subcellularLocation>
</comment>
<evidence type="ECO:0000259" key="8">
    <source>
        <dbReference type="PROSITE" id="PS50048"/>
    </source>
</evidence>
<comment type="caution">
    <text evidence="9">The sequence shown here is derived from an EMBL/GenBank/DDBJ whole genome shotgun (WGS) entry which is preliminary data.</text>
</comment>
<dbReference type="GeneID" id="81389140"/>
<dbReference type="Proteomes" id="UP001147733">
    <property type="component" value="Unassembled WGS sequence"/>
</dbReference>
<dbReference type="SMART" id="SM00066">
    <property type="entry name" value="GAL4"/>
    <property type="match status" value="1"/>
</dbReference>
<feature type="domain" description="Zn(2)-C6 fungal-type" evidence="8">
    <location>
        <begin position="29"/>
        <end position="59"/>
    </location>
</feature>
<dbReference type="InterPro" id="IPR021858">
    <property type="entry name" value="Fun_TF"/>
</dbReference>
<evidence type="ECO:0000256" key="2">
    <source>
        <dbReference type="ARBA" id="ARBA00023015"/>
    </source>
</evidence>
<keyword evidence="7" id="KW-0472">Membrane</keyword>
<dbReference type="RefSeq" id="XP_056497104.1">
    <property type="nucleotide sequence ID" value="XM_056649973.1"/>
</dbReference>
<evidence type="ECO:0000256" key="6">
    <source>
        <dbReference type="SAM" id="MobiDB-lite"/>
    </source>
</evidence>
<gene>
    <name evidence="9" type="ORF">N7469_011068</name>
</gene>
<dbReference type="InterPro" id="IPR001138">
    <property type="entry name" value="Zn2Cys6_DnaBD"/>
</dbReference>
<keyword evidence="7" id="KW-1133">Transmembrane helix</keyword>
<keyword evidence="2" id="KW-0805">Transcription regulation</keyword>
<dbReference type="GO" id="GO:0005634">
    <property type="term" value="C:nucleus"/>
    <property type="evidence" value="ECO:0007669"/>
    <property type="project" value="UniProtKB-SubCell"/>
</dbReference>
<proteinExistence type="predicted"/>
<keyword evidence="4" id="KW-0804">Transcription</keyword>
<name>A0A9W9NLF7_PENCI</name>
<dbReference type="CDD" id="cd00067">
    <property type="entry name" value="GAL4"/>
    <property type="match status" value="1"/>
</dbReference>
<keyword evidence="10" id="KW-1185">Reference proteome</keyword>
<dbReference type="PANTHER" id="PTHR37534">
    <property type="entry name" value="TRANSCRIPTIONAL ACTIVATOR PROTEIN UGA3"/>
    <property type="match status" value="1"/>
</dbReference>
<feature type="transmembrane region" description="Helical" evidence="7">
    <location>
        <begin position="211"/>
        <end position="233"/>
    </location>
</feature>
<evidence type="ECO:0000313" key="10">
    <source>
        <dbReference type="Proteomes" id="UP001147733"/>
    </source>
</evidence>
<dbReference type="GO" id="GO:0003677">
    <property type="term" value="F:DNA binding"/>
    <property type="evidence" value="ECO:0007669"/>
    <property type="project" value="UniProtKB-KW"/>
</dbReference>
<dbReference type="Gene3D" id="4.10.240.10">
    <property type="entry name" value="Zn(2)-C6 fungal-type DNA-binding domain"/>
    <property type="match status" value="1"/>
</dbReference>
<organism evidence="9 10">
    <name type="scientific">Penicillium citrinum</name>
    <dbReference type="NCBI Taxonomy" id="5077"/>
    <lineage>
        <taxon>Eukaryota</taxon>
        <taxon>Fungi</taxon>
        <taxon>Dikarya</taxon>
        <taxon>Ascomycota</taxon>
        <taxon>Pezizomycotina</taxon>
        <taxon>Eurotiomycetes</taxon>
        <taxon>Eurotiomycetidae</taxon>
        <taxon>Eurotiales</taxon>
        <taxon>Aspergillaceae</taxon>
        <taxon>Penicillium</taxon>
    </lineage>
</organism>